<evidence type="ECO:0000256" key="9">
    <source>
        <dbReference type="SAM" id="Coils"/>
    </source>
</evidence>
<dbReference type="GO" id="GO:0000122">
    <property type="term" value="P:negative regulation of transcription by RNA polymerase II"/>
    <property type="evidence" value="ECO:0007669"/>
    <property type="project" value="TreeGrafter"/>
</dbReference>
<organism evidence="12 13">
    <name type="scientific">Amanita muscaria (strain Koide BX008)</name>
    <dbReference type="NCBI Taxonomy" id="946122"/>
    <lineage>
        <taxon>Eukaryota</taxon>
        <taxon>Fungi</taxon>
        <taxon>Dikarya</taxon>
        <taxon>Basidiomycota</taxon>
        <taxon>Agaricomycotina</taxon>
        <taxon>Agaricomycetes</taxon>
        <taxon>Agaricomycetidae</taxon>
        <taxon>Agaricales</taxon>
        <taxon>Pluteineae</taxon>
        <taxon>Amanitaceae</taxon>
        <taxon>Amanita</taxon>
    </lineage>
</organism>
<dbReference type="SUPFAM" id="SSF46689">
    <property type="entry name" value="Homeodomain-like"/>
    <property type="match status" value="1"/>
</dbReference>
<feature type="compositionally biased region" description="Polar residues" evidence="10">
    <location>
        <begin position="476"/>
        <end position="490"/>
    </location>
</feature>
<proteinExistence type="inferred from homology"/>
<dbReference type="InParanoid" id="A0A0C2X771"/>
<evidence type="ECO:0000256" key="4">
    <source>
        <dbReference type="ARBA" id="ARBA00022853"/>
    </source>
</evidence>
<comment type="similarity">
    <text evidence="2">Belongs to the SWC4 family.</text>
</comment>
<accession>A0A0C2X771</accession>
<feature type="region of interest" description="Disordered" evidence="10">
    <location>
        <begin position="1"/>
        <end position="34"/>
    </location>
</feature>
<feature type="domain" description="Myb-like" evidence="11">
    <location>
        <begin position="125"/>
        <end position="179"/>
    </location>
</feature>
<dbReference type="PANTHER" id="PTHR12855">
    <property type="entry name" value="DNA METHYLTRANSFERASE 1-ASSOCIATED PROTEIN 1 FAMILY MEMBER"/>
    <property type="match status" value="1"/>
</dbReference>
<feature type="region of interest" description="Disordered" evidence="10">
    <location>
        <begin position="421"/>
        <end position="500"/>
    </location>
</feature>
<dbReference type="OrthoDB" id="19740at2759"/>
<dbReference type="AlphaFoldDB" id="A0A0C2X771"/>
<comment type="subcellular location">
    <subcellularLocation>
        <location evidence="1">Nucleus</location>
    </subcellularLocation>
</comment>
<keyword evidence="5" id="KW-0805">Transcription regulation</keyword>
<comment type="function">
    <text evidence="8">Component of the SWR1 complex which mediates the ATP-dependent exchange of histone H2A for the H2A variant HZT1 leading to transcriptional regulation of selected genes by chromatin remodeling. Component of the NuA4 histone acetyltransferase complex which is involved in transcriptional activation of selected genes principally by acetylation of nucleosomal histone H4 and H2A. The NuA4 complex is also involved in DNA repair.</text>
</comment>
<sequence>MAATAADIRSALSLKEIHSAPQPKKSSSFTTKKPEGISRELYSLIGPSAPTLAAQLAKPRLKQRPNLGTAGKARWEYRSFKNPGRTDGLELRHWVKASNDANAEYPFAKYNVRPASYAYSEEEYTKFLEDSEWTKAETDHLFALVEEYDTRWYVVYDRYDFPGSERSIEDLKDRYYSVSRKLIRNQPWDGDENAKTQLLASFQFDKERELTRKKYLRSLDNRTPEQIAEEEALYVEIRRLEQNERKFKKERDELLRTLAGIESGLPDIVEDEMPVAFATDTKKKKKGGIMDLDSPLTPSSISLGPPIVKRAQTAKSAAYDAQHCIVRTDLLQTTTNTKSAHTPAYLRSFKLPIPKQAIAPKVTQALAELGILHTRLVMPTRDNCAQLEQLVEATTTLIDTKRMVDKVDYDIKVLKTRLGLREGQGDEEEEAGNHGLGPSEAGMEVDGENEPEEVVGDDRRSQSVVSTRSRKHSRRSMSISSIDTAANVSTRAVMKRQKRS</sequence>
<dbReference type="InterPro" id="IPR032563">
    <property type="entry name" value="DAMP1_SANT-like"/>
</dbReference>
<dbReference type="InterPro" id="IPR027109">
    <property type="entry name" value="Swc4/Dmap1"/>
</dbReference>
<evidence type="ECO:0000256" key="2">
    <source>
        <dbReference type="ARBA" id="ARBA00006918"/>
    </source>
</evidence>
<keyword evidence="6" id="KW-0804">Transcription</keyword>
<evidence type="ECO:0000256" key="1">
    <source>
        <dbReference type="ARBA" id="ARBA00004123"/>
    </source>
</evidence>
<dbReference type="SMART" id="SM00717">
    <property type="entry name" value="SANT"/>
    <property type="match status" value="1"/>
</dbReference>
<dbReference type="GO" id="GO:0003714">
    <property type="term" value="F:transcription corepressor activity"/>
    <property type="evidence" value="ECO:0007669"/>
    <property type="project" value="TreeGrafter"/>
</dbReference>
<name>A0A0C2X771_AMAMK</name>
<keyword evidence="4" id="KW-0156">Chromatin regulator</keyword>
<dbReference type="Gene3D" id="1.10.10.60">
    <property type="entry name" value="Homeodomain-like"/>
    <property type="match status" value="1"/>
</dbReference>
<keyword evidence="7" id="KW-0539">Nucleus</keyword>
<dbReference type="InterPro" id="IPR001005">
    <property type="entry name" value="SANT/Myb"/>
</dbReference>
<protein>
    <recommendedName>
        <fullName evidence="3">SWR1-complex protein 4</fullName>
    </recommendedName>
</protein>
<dbReference type="HOGENOM" id="CLU_018539_4_1_1"/>
<evidence type="ECO:0000313" key="12">
    <source>
        <dbReference type="EMBL" id="KIL70187.1"/>
    </source>
</evidence>
<keyword evidence="9" id="KW-0175">Coiled coil</keyword>
<gene>
    <name evidence="12" type="ORF">M378DRAFT_183754</name>
</gene>
<evidence type="ECO:0000256" key="6">
    <source>
        <dbReference type="ARBA" id="ARBA00023163"/>
    </source>
</evidence>
<evidence type="ECO:0000313" key="13">
    <source>
        <dbReference type="Proteomes" id="UP000054549"/>
    </source>
</evidence>
<dbReference type="PROSITE" id="PS50090">
    <property type="entry name" value="MYB_LIKE"/>
    <property type="match status" value="1"/>
</dbReference>
<dbReference type="Pfam" id="PF16282">
    <property type="entry name" value="SANT_DAMP1_like"/>
    <property type="match status" value="1"/>
</dbReference>
<reference evidence="12 13" key="1">
    <citation type="submission" date="2014-04" db="EMBL/GenBank/DDBJ databases">
        <title>Evolutionary Origins and Diversification of the Mycorrhizal Mutualists.</title>
        <authorList>
            <consortium name="DOE Joint Genome Institute"/>
            <consortium name="Mycorrhizal Genomics Consortium"/>
            <person name="Kohler A."/>
            <person name="Kuo A."/>
            <person name="Nagy L.G."/>
            <person name="Floudas D."/>
            <person name="Copeland A."/>
            <person name="Barry K.W."/>
            <person name="Cichocki N."/>
            <person name="Veneault-Fourrey C."/>
            <person name="LaButti K."/>
            <person name="Lindquist E.A."/>
            <person name="Lipzen A."/>
            <person name="Lundell T."/>
            <person name="Morin E."/>
            <person name="Murat C."/>
            <person name="Riley R."/>
            <person name="Ohm R."/>
            <person name="Sun H."/>
            <person name="Tunlid A."/>
            <person name="Henrissat B."/>
            <person name="Grigoriev I.V."/>
            <person name="Hibbett D.S."/>
            <person name="Martin F."/>
        </authorList>
    </citation>
    <scope>NUCLEOTIDE SEQUENCE [LARGE SCALE GENOMIC DNA]</scope>
    <source>
        <strain evidence="12 13">Koide BX008</strain>
    </source>
</reference>
<dbReference type="Proteomes" id="UP000054549">
    <property type="component" value="Unassembled WGS sequence"/>
</dbReference>
<dbReference type="EMBL" id="KN818224">
    <property type="protein sequence ID" value="KIL70187.1"/>
    <property type="molecule type" value="Genomic_DNA"/>
</dbReference>
<evidence type="ECO:0000256" key="5">
    <source>
        <dbReference type="ARBA" id="ARBA00023015"/>
    </source>
</evidence>
<evidence type="ECO:0000256" key="3">
    <source>
        <dbReference type="ARBA" id="ARBA00019132"/>
    </source>
</evidence>
<dbReference type="STRING" id="946122.A0A0C2X771"/>
<evidence type="ECO:0000256" key="7">
    <source>
        <dbReference type="ARBA" id="ARBA00023242"/>
    </source>
</evidence>
<dbReference type="GO" id="GO:0035267">
    <property type="term" value="C:NuA4 histone acetyltransferase complex"/>
    <property type="evidence" value="ECO:0007669"/>
    <property type="project" value="InterPro"/>
</dbReference>
<evidence type="ECO:0000259" key="11">
    <source>
        <dbReference type="PROSITE" id="PS50090"/>
    </source>
</evidence>
<feature type="compositionally biased region" description="Acidic residues" evidence="10">
    <location>
        <begin position="443"/>
        <end position="455"/>
    </location>
</feature>
<dbReference type="PANTHER" id="PTHR12855:SF10">
    <property type="entry name" value="DNA METHYLTRANSFERASE 1-ASSOCIATED PROTEIN 1"/>
    <property type="match status" value="1"/>
</dbReference>
<keyword evidence="13" id="KW-1185">Reference proteome</keyword>
<dbReference type="FunCoup" id="A0A0C2X771">
    <property type="interactions" value="596"/>
</dbReference>
<dbReference type="InterPro" id="IPR009057">
    <property type="entry name" value="Homeodomain-like_sf"/>
</dbReference>
<evidence type="ECO:0000256" key="10">
    <source>
        <dbReference type="SAM" id="MobiDB-lite"/>
    </source>
</evidence>
<evidence type="ECO:0000256" key="8">
    <source>
        <dbReference type="ARBA" id="ARBA00025264"/>
    </source>
</evidence>
<dbReference type="GO" id="GO:0006338">
    <property type="term" value="P:chromatin remodeling"/>
    <property type="evidence" value="ECO:0007669"/>
    <property type="project" value="InterPro"/>
</dbReference>
<dbReference type="GO" id="GO:0000812">
    <property type="term" value="C:Swr1 complex"/>
    <property type="evidence" value="ECO:0007669"/>
    <property type="project" value="TreeGrafter"/>
</dbReference>
<feature type="coiled-coil region" evidence="9">
    <location>
        <begin position="230"/>
        <end position="257"/>
    </location>
</feature>
<dbReference type="GO" id="GO:0006281">
    <property type="term" value="P:DNA repair"/>
    <property type="evidence" value="ECO:0007669"/>
    <property type="project" value="InterPro"/>
</dbReference>